<feature type="region of interest" description="Disordered" evidence="1">
    <location>
        <begin position="61"/>
        <end position="96"/>
    </location>
</feature>
<sequence length="176" mass="18838">MPTEGVLIIDYAQFTALPPFLPPICPLRRKSGFFLSPSPAIFTAPGSSSVCSCSRSAPSHRVLRSEKQPHQIPAGDDDDDHRTRAESTGKSRCALSHSTSDYGETVLSKEVHCSAVDRLLEDGTASVREASGNCAWPQCNNNNNNKFHGTGGGGETDELKLWLMSSSPSSSSSGRK</sequence>
<reference evidence="3" key="1">
    <citation type="submission" date="2022-11" db="UniProtKB">
        <authorList>
            <consortium name="WormBaseParasite"/>
        </authorList>
    </citation>
    <scope>IDENTIFICATION</scope>
</reference>
<evidence type="ECO:0000256" key="1">
    <source>
        <dbReference type="SAM" id="MobiDB-lite"/>
    </source>
</evidence>
<evidence type="ECO:0000313" key="3">
    <source>
        <dbReference type="WBParaSite" id="Gr19_v10_g798.t1"/>
    </source>
</evidence>
<dbReference type="WBParaSite" id="Gr19_v10_g798.t1">
    <property type="protein sequence ID" value="Gr19_v10_g798.t1"/>
    <property type="gene ID" value="Gr19_v10_g798"/>
</dbReference>
<keyword evidence="2" id="KW-1185">Reference proteome</keyword>
<evidence type="ECO:0000313" key="2">
    <source>
        <dbReference type="Proteomes" id="UP000887572"/>
    </source>
</evidence>
<name>A0A914I8V7_GLORO</name>
<proteinExistence type="predicted"/>
<accession>A0A914I8V7</accession>
<dbReference type="AlphaFoldDB" id="A0A914I8V7"/>
<dbReference type="Proteomes" id="UP000887572">
    <property type="component" value="Unplaced"/>
</dbReference>
<organism evidence="2 3">
    <name type="scientific">Globodera rostochiensis</name>
    <name type="common">Golden nematode worm</name>
    <name type="synonym">Heterodera rostochiensis</name>
    <dbReference type="NCBI Taxonomy" id="31243"/>
    <lineage>
        <taxon>Eukaryota</taxon>
        <taxon>Metazoa</taxon>
        <taxon>Ecdysozoa</taxon>
        <taxon>Nematoda</taxon>
        <taxon>Chromadorea</taxon>
        <taxon>Rhabditida</taxon>
        <taxon>Tylenchina</taxon>
        <taxon>Tylenchomorpha</taxon>
        <taxon>Tylenchoidea</taxon>
        <taxon>Heteroderidae</taxon>
        <taxon>Heteroderinae</taxon>
        <taxon>Globodera</taxon>
    </lineage>
</organism>
<feature type="compositionally biased region" description="Basic and acidic residues" evidence="1">
    <location>
        <begin position="80"/>
        <end position="89"/>
    </location>
</feature>
<protein>
    <submittedName>
        <fullName evidence="3">Uncharacterized protein</fullName>
    </submittedName>
</protein>